<dbReference type="SMART" id="SM00369">
    <property type="entry name" value="LRR_TYP"/>
    <property type="match status" value="3"/>
</dbReference>
<dbReference type="InterPro" id="IPR036871">
    <property type="entry name" value="PX_dom_sf"/>
</dbReference>
<dbReference type="CDD" id="cd06875">
    <property type="entry name" value="PX_IRAS"/>
    <property type="match status" value="1"/>
</dbReference>
<dbReference type="InterPro" id="IPR001683">
    <property type="entry name" value="PX_dom"/>
</dbReference>
<dbReference type="InterPro" id="IPR003591">
    <property type="entry name" value="Leu-rich_rpt_typical-subtyp"/>
</dbReference>
<dbReference type="RefSeq" id="XP_011498399.1">
    <property type="nucleotide sequence ID" value="XM_011500097.1"/>
</dbReference>
<dbReference type="GO" id="GO:0005737">
    <property type="term" value="C:cytoplasm"/>
    <property type="evidence" value="ECO:0007669"/>
    <property type="project" value="TreeGrafter"/>
</dbReference>
<keyword evidence="4" id="KW-1185">Reference proteome</keyword>
<organism evidence="4 6">
    <name type="scientific">Ceratosolen solmsi marchali</name>
    <dbReference type="NCBI Taxonomy" id="326594"/>
    <lineage>
        <taxon>Eukaryota</taxon>
        <taxon>Metazoa</taxon>
        <taxon>Ecdysozoa</taxon>
        <taxon>Arthropoda</taxon>
        <taxon>Hexapoda</taxon>
        <taxon>Insecta</taxon>
        <taxon>Pterygota</taxon>
        <taxon>Neoptera</taxon>
        <taxon>Endopterygota</taxon>
        <taxon>Hymenoptera</taxon>
        <taxon>Apocrita</taxon>
        <taxon>Proctotrupomorpha</taxon>
        <taxon>Chalcidoidea</taxon>
        <taxon>Agaonidae</taxon>
        <taxon>Agaoninae</taxon>
        <taxon>Ceratosolen</taxon>
    </lineage>
</organism>
<dbReference type="RefSeq" id="XP_011498398.1">
    <property type="nucleotide sequence ID" value="XM_011500096.1"/>
</dbReference>
<evidence type="ECO:0000259" key="3">
    <source>
        <dbReference type="PROSITE" id="PS50195"/>
    </source>
</evidence>
<dbReference type="Pfam" id="PF00787">
    <property type="entry name" value="PX"/>
    <property type="match status" value="1"/>
</dbReference>
<dbReference type="AlphaFoldDB" id="A0AAJ6YHY4"/>
<dbReference type="GeneID" id="105362621"/>
<dbReference type="FunFam" id="3.30.1520.10:FF:000020">
    <property type="entry name" value="nischarin isoform X1"/>
    <property type="match status" value="1"/>
</dbReference>
<dbReference type="SMART" id="SM00365">
    <property type="entry name" value="LRR_SD22"/>
    <property type="match status" value="4"/>
</dbReference>
<name>A0AAJ6YHY4_9HYME</name>
<dbReference type="SUPFAM" id="SSF52075">
    <property type="entry name" value="Outer arm dynein light chain 1"/>
    <property type="match status" value="1"/>
</dbReference>
<proteinExistence type="predicted"/>
<dbReference type="PROSITE" id="PS50195">
    <property type="entry name" value="PX"/>
    <property type="match status" value="1"/>
</dbReference>
<dbReference type="InterPro" id="IPR032675">
    <property type="entry name" value="LRR_dom_sf"/>
</dbReference>
<keyword evidence="2" id="KW-0677">Repeat</keyword>
<dbReference type="PROSITE" id="PS51450">
    <property type="entry name" value="LRR"/>
    <property type="match status" value="4"/>
</dbReference>
<keyword evidence="1" id="KW-0433">Leucine-rich repeat</keyword>
<dbReference type="Proteomes" id="UP000695007">
    <property type="component" value="Unplaced"/>
</dbReference>
<dbReference type="InterPro" id="IPR037904">
    <property type="entry name" value="Nischarin_PX"/>
</dbReference>
<evidence type="ECO:0000313" key="4">
    <source>
        <dbReference type="Proteomes" id="UP000695007"/>
    </source>
</evidence>
<dbReference type="Gene3D" id="3.30.1520.10">
    <property type="entry name" value="Phox-like domain"/>
    <property type="match status" value="1"/>
</dbReference>
<dbReference type="Gene3D" id="3.80.10.10">
    <property type="entry name" value="Ribonuclease Inhibitor"/>
    <property type="match status" value="2"/>
</dbReference>
<evidence type="ECO:0000256" key="1">
    <source>
        <dbReference type="ARBA" id="ARBA00022614"/>
    </source>
</evidence>
<evidence type="ECO:0000313" key="5">
    <source>
        <dbReference type="RefSeq" id="XP_011498398.1"/>
    </source>
</evidence>
<dbReference type="PANTHER" id="PTHR15454:SF35">
    <property type="entry name" value="NISCHARIN"/>
    <property type="match status" value="1"/>
</dbReference>
<dbReference type="SMART" id="SM00312">
    <property type="entry name" value="PX"/>
    <property type="match status" value="1"/>
</dbReference>
<dbReference type="PANTHER" id="PTHR15454">
    <property type="entry name" value="NISCHARIN RELATED"/>
    <property type="match status" value="1"/>
</dbReference>
<feature type="domain" description="PX" evidence="3">
    <location>
        <begin position="5"/>
        <end position="124"/>
    </location>
</feature>
<reference evidence="5 6" key="1">
    <citation type="submission" date="2025-04" db="UniProtKB">
        <authorList>
            <consortium name="RefSeq"/>
        </authorList>
    </citation>
    <scope>IDENTIFICATION</scope>
</reference>
<dbReference type="KEGG" id="csol:105362621"/>
<evidence type="ECO:0000256" key="2">
    <source>
        <dbReference type="ARBA" id="ARBA00022737"/>
    </source>
</evidence>
<protein>
    <submittedName>
        <fullName evidence="5 6">Nischarin</fullName>
    </submittedName>
</protein>
<dbReference type="Pfam" id="PF13855">
    <property type="entry name" value="LRR_8"/>
    <property type="match status" value="1"/>
</dbReference>
<dbReference type="SUPFAM" id="SSF64268">
    <property type="entry name" value="PX domain"/>
    <property type="match status" value="1"/>
</dbReference>
<dbReference type="InterPro" id="IPR001611">
    <property type="entry name" value="Leu-rich_rpt"/>
</dbReference>
<dbReference type="GO" id="GO:0035091">
    <property type="term" value="F:phosphatidylinositol binding"/>
    <property type="evidence" value="ECO:0007669"/>
    <property type="project" value="InterPro"/>
</dbReference>
<accession>A0AAJ6YHY4</accession>
<sequence length="468" mass="53680">MACFLMNQKDVQLSIPSYETNDGITYYIVQVKIATINWTVKHRYSEFAELHEILVSDHCVEKDILPPKKLIGNKSEIFVEKRRLGLETYLDSVYNYLKKIMPRPFAIFLELHIYEIFFLLQNLACKFFSEGESLIQNSQNFTFDILQMYAISERLKQPRPFLEVPDKKYDFSHVLDFNSHLKDLTIKGSDTVYGASNIYPCSLSIELSSFKNVENFTVNNYPVEKIYNMGNLRDTVTSLSVHNTKLRNIIELTMCEEVHKHITSANDSHIWLKVTHLDLSENQIDVIDEAIKLLPNIEVLMLNNNRLKKISNITLLPRLSQLHLAANSFTTLPENLHTKLGKIVYIDLSYNNLTSLASFSKLYCLEGLDISCNRIENIEEIKHIGSLPCLENLRLTGNPVSTIVDYRVKVLEPFGKRAADIYLDNEKPNQKEIDTVCVLQALRIAREGKSPMFSTTDAPLFSAEIPTA</sequence>
<gene>
    <name evidence="5 6" type="primary">LOC105362621</name>
</gene>
<evidence type="ECO:0000313" key="6">
    <source>
        <dbReference type="RefSeq" id="XP_011498399.1"/>
    </source>
</evidence>
<dbReference type="GO" id="GO:0005178">
    <property type="term" value="F:integrin binding"/>
    <property type="evidence" value="ECO:0007669"/>
    <property type="project" value="InterPro"/>
</dbReference>